<protein>
    <submittedName>
        <fullName evidence="1">Uncharacterized protein</fullName>
    </submittedName>
</protein>
<accession>A0A918VD93</accession>
<organism evidence="1 2">
    <name type="scientific">Streptomyces subrutilus</name>
    <dbReference type="NCBI Taxonomy" id="36818"/>
    <lineage>
        <taxon>Bacteria</taxon>
        <taxon>Bacillati</taxon>
        <taxon>Actinomycetota</taxon>
        <taxon>Actinomycetes</taxon>
        <taxon>Kitasatosporales</taxon>
        <taxon>Streptomycetaceae</taxon>
        <taxon>Streptomyces</taxon>
    </lineage>
</organism>
<evidence type="ECO:0000313" key="2">
    <source>
        <dbReference type="Proteomes" id="UP000634660"/>
    </source>
</evidence>
<proteinExistence type="predicted"/>
<comment type="caution">
    <text evidence="1">The sequence shown here is derived from an EMBL/GenBank/DDBJ whole genome shotgun (WGS) entry which is preliminary data.</text>
</comment>
<dbReference type="AlphaFoldDB" id="A0A918VD93"/>
<gene>
    <name evidence="1" type="ORF">GCM10010371_57010</name>
</gene>
<sequence>MVFKRVRSALGIPQPRSRTAAPVMQTVYHWRCACGSHSRSAWTIEYDAKYAADRHLWGKYQDKQHPTPEVYTTEEVRPY</sequence>
<dbReference type="Proteomes" id="UP000634660">
    <property type="component" value="Unassembled WGS sequence"/>
</dbReference>
<evidence type="ECO:0000313" key="1">
    <source>
        <dbReference type="EMBL" id="GGZ89726.1"/>
    </source>
</evidence>
<reference evidence="1" key="1">
    <citation type="journal article" date="2014" name="Int. J. Syst. Evol. Microbiol.">
        <title>Complete genome sequence of Corynebacterium casei LMG S-19264T (=DSM 44701T), isolated from a smear-ripened cheese.</title>
        <authorList>
            <consortium name="US DOE Joint Genome Institute (JGI-PGF)"/>
            <person name="Walter F."/>
            <person name="Albersmeier A."/>
            <person name="Kalinowski J."/>
            <person name="Ruckert C."/>
        </authorList>
    </citation>
    <scope>NUCLEOTIDE SEQUENCE</scope>
    <source>
        <strain evidence="1">JCM 4834</strain>
    </source>
</reference>
<dbReference type="EMBL" id="BMVX01000028">
    <property type="protein sequence ID" value="GGZ89726.1"/>
    <property type="molecule type" value="Genomic_DNA"/>
</dbReference>
<reference evidence="1" key="2">
    <citation type="submission" date="2020-09" db="EMBL/GenBank/DDBJ databases">
        <authorList>
            <person name="Sun Q."/>
            <person name="Ohkuma M."/>
        </authorList>
    </citation>
    <scope>NUCLEOTIDE SEQUENCE</scope>
    <source>
        <strain evidence="1">JCM 4834</strain>
    </source>
</reference>
<name>A0A918VD93_9ACTN</name>